<evidence type="ECO:0000256" key="1">
    <source>
        <dbReference type="SAM" id="Phobius"/>
    </source>
</evidence>
<evidence type="ECO:0000313" key="3">
    <source>
        <dbReference type="Proteomes" id="UP000031501"/>
    </source>
</evidence>
<keyword evidence="1" id="KW-1133">Transmembrane helix</keyword>
<name>A0A221P5X4_9ACTN</name>
<dbReference type="EMBL" id="CP022433">
    <property type="protein sequence ID" value="ASN27659.1"/>
    <property type="molecule type" value="Genomic_DNA"/>
</dbReference>
<gene>
    <name evidence="2" type="ORF">LK07_30550</name>
</gene>
<keyword evidence="1" id="KW-0472">Membrane</keyword>
<keyword evidence="1" id="KW-0812">Transmembrane</keyword>
<proteinExistence type="predicted"/>
<accession>A0A221P5X4</accession>
<sequence>MAAAMNVPMRAAADLRLLRAAVFSAVCVALSASGHALASGSEVPLWSLAAGWVGIAGVAGALAGRERSLPGIALTLLTGEIGLHLLFCLGQNSMTMAPSVKRSASVVTVAERLLCGPRAAHLTPLDATRILQQARLDVSGSVSALHGAPGMPGMARMTGHGGLTAMLGSMFTPSMLAAHVAAALLTGWVLRRCEIAVWQAVRLPAVALAHLLRLMLLWRLSGLLATVRCQVPMTGLLERILAALGAHRRADNGSALRLRSAVLRTCAARRGPPALASVA</sequence>
<feature type="transmembrane region" description="Helical" evidence="1">
    <location>
        <begin position="163"/>
        <end position="190"/>
    </location>
</feature>
<keyword evidence="3" id="KW-1185">Reference proteome</keyword>
<evidence type="ECO:0000313" key="2">
    <source>
        <dbReference type="EMBL" id="ASN27659.1"/>
    </source>
</evidence>
<dbReference type="KEGG" id="splu:LK06_029370"/>
<dbReference type="Proteomes" id="UP000031501">
    <property type="component" value="Chromosome"/>
</dbReference>
<dbReference type="AlphaFoldDB" id="A0A221P5X4"/>
<protein>
    <recommendedName>
        <fullName evidence="4">Integral membrane protein</fullName>
    </recommendedName>
</protein>
<evidence type="ECO:0008006" key="4">
    <source>
        <dbReference type="Google" id="ProtNLM"/>
    </source>
</evidence>
<dbReference type="STRING" id="1355015.LK06_029370"/>
<reference evidence="2 3" key="1">
    <citation type="submission" date="2017-07" db="EMBL/GenBank/DDBJ databases">
        <title>Genome sequence of Streptomyces pluripotens MUSC 137T.</title>
        <authorList>
            <person name="Ser H.-L."/>
            <person name="Lee L.-H."/>
        </authorList>
    </citation>
    <scope>NUCLEOTIDE SEQUENCE [LARGE SCALE GENOMIC DNA]</scope>
    <source>
        <strain evidence="2 3">MUSC 137</strain>
    </source>
</reference>
<feature type="transmembrane region" description="Helical" evidence="1">
    <location>
        <begin position="46"/>
        <end position="64"/>
    </location>
</feature>
<organism evidence="2 3">
    <name type="scientific">Streptomyces pluripotens</name>
    <dbReference type="NCBI Taxonomy" id="1355015"/>
    <lineage>
        <taxon>Bacteria</taxon>
        <taxon>Bacillati</taxon>
        <taxon>Actinomycetota</taxon>
        <taxon>Actinomycetes</taxon>
        <taxon>Kitasatosporales</taxon>
        <taxon>Streptomycetaceae</taxon>
        <taxon>Streptomyces</taxon>
    </lineage>
</organism>